<comment type="subunit">
    <text evidence="4">Homodimer.</text>
</comment>
<dbReference type="PANTHER" id="PTHR11835:SF43">
    <property type="entry name" value="ISOPROPYLMALATE DEHYDROGENASE-LIKE DOMAIN-CONTAINING PROTEIN"/>
    <property type="match status" value="1"/>
</dbReference>
<evidence type="ECO:0000256" key="18">
    <source>
        <dbReference type="ARBA" id="ARBA00046127"/>
    </source>
</evidence>
<evidence type="ECO:0000313" key="20">
    <source>
        <dbReference type="EMBL" id="KJV55856.1"/>
    </source>
</evidence>
<dbReference type="GO" id="GO:0006099">
    <property type="term" value="P:tricarboxylic acid cycle"/>
    <property type="evidence" value="ECO:0007669"/>
    <property type="project" value="UniProtKB-KW"/>
</dbReference>
<accession>A0A0F3MJN0</accession>
<comment type="similarity">
    <text evidence="3">Belongs to the isocitrate and isopropylmalate dehydrogenases family.</text>
</comment>
<dbReference type="SUPFAM" id="SSF53659">
    <property type="entry name" value="Isocitrate/Isopropylmalate dehydrogenase-like"/>
    <property type="match status" value="1"/>
</dbReference>
<evidence type="ECO:0000256" key="1">
    <source>
        <dbReference type="ARBA" id="ARBA00001936"/>
    </source>
</evidence>
<evidence type="ECO:0000256" key="10">
    <source>
        <dbReference type="ARBA" id="ARBA00022842"/>
    </source>
</evidence>
<evidence type="ECO:0000259" key="19">
    <source>
        <dbReference type="SMART" id="SM01329"/>
    </source>
</evidence>
<dbReference type="OrthoDB" id="9767905at2"/>
<comment type="cofactor">
    <cofactor evidence="2">
        <name>Mg(2+)</name>
        <dbReference type="ChEBI" id="CHEBI:18420"/>
    </cofactor>
</comment>
<gene>
    <name evidence="20" type="ORF">OCHUTO_0686</name>
</gene>
<evidence type="ECO:0000313" key="21">
    <source>
        <dbReference type="Proteomes" id="UP000033616"/>
    </source>
</evidence>
<keyword evidence="13" id="KW-0464">Manganese</keyword>
<dbReference type="Pfam" id="PF18324">
    <property type="entry name" value="Isocitrate_DH_C_bact"/>
    <property type="match status" value="1"/>
</dbReference>
<evidence type="ECO:0000256" key="4">
    <source>
        <dbReference type="ARBA" id="ARBA00011738"/>
    </source>
</evidence>
<name>A0A0F3MJN0_9RICK</name>
<dbReference type="GO" id="GO:0004449">
    <property type="term" value="F:isocitrate dehydrogenase (NAD+) activity"/>
    <property type="evidence" value="ECO:0007669"/>
    <property type="project" value="TreeGrafter"/>
</dbReference>
<evidence type="ECO:0000256" key="7">
    <source>
        <dbReference type="ARBA" id="ARBA00022435"/>
    </source>
</evidence>
<keyword evidence="12" id="KW-0560">Oxidoreductase</keyword>
<proteinExistence type="inferred from homology"/>
<dbReference type="AlphaFoldDB" id="A0A0F3MJN0"/>
<dbReference type="Proteomes" id="UP000033616">
    <property type="component" value="Unassembled WGS sequence"/>
</dbReference>
<evidence type="ECO:0000256" key="3">
    <source>
        <dbReference type="ARBA" id="ARBA00007769"/>
    </source>
</evidence>
<keyword evidence="21" id="KW-1185">Reference proteome</keyword>
<evidence type="ECO:0000256" key="13">
    <source>
        <dbReference type="ARBA" id="ARBA00023211"/>
    </source>
</evidence>
<evidence type="ECO:0000256" key="8">
    <source>
        <dbReference type="ARBA" id="ARBA00022532"/>
    </source>
</evidence>
<dbReference type="GO" id="GO:0046872">
    <property type="term" value="F:metal ion binding"/>
    <property type="evidence" value="ECO:0007669"/>
    <property type="project" value="UniProtKB-KW"/>
</dbReference>
<dbReference type="Pfam" id="PF00180">
    <property type="entry name" value="Iso_dh"/>
    <property type="match status" value="1"/>
</dbReference>
<dbReference type="NCBIfam" id="NF006673">
    <property type="entry name" value="PRK09222.1"/>
    <property type="match status" value="1"/>
</dbReference>
<keyword evidence="10" id="KW-0460">Magnesium</keyword>
<evidence type="ECO:0000256" key="5">
    <source>
        <dbReference type="ARBA" id="ARBA00013013"/>
    </source>
</evidence>
<dbReference type="Gene3D" id="3.40.718.10">
    <property type="entry name" value="Isopropylmalate Dehydrogenase"/>
    <property type="match status" value="1"/>
</dbReference>
<organism evidence="20 21">
    <name type="scientific">Orientia chuto str. Dubai</name>
    <dbReference type="NCBI Taxonomy" id="1359168"/>
    <lineage>
        <taxon>Bacteria</taxon>
        <taxon>Pseudomonadati</taxon>
        <taxon>Pseudomonadota</taxon>
        <taxon>Alphaproteobacteria</taxon>
        <taxon>Rickettsiales</taxon>
        <taxon>Rickettsiaceae</taxon>
        <taxon>Rickettsieae</taxon>
        <taxon>Orientia</taxon>
    </lineage>
</organism>
<evidence type="ECO:0000256" key="9">
    <source>
        <dbReference type="ARBA" id="ARBA00022723"/>
    </source>
</evidence>
<evidence type="ECO:0000256" key="14">
    <source>
        <dbReference type="ARBA" id="ARBA00023554"/>
    </source>
</evidence>
<evidence type="ECO:0000256" key="2">
    <source>
        <dbReference type="ARBA" id="ARBA00001946"/>
    </source>
</evidence>
<dbReference type="InterPro" id="IPR024084">
    <property type="entry name" value="IsoPropMal-DH-like_dom"/>
</dbReference>
<dbReference type="InterPro" id="IPR046997">
    <property type="entry name" value="Isocitrate_DH_TT1725_C_sf"/>
</dbReference>
<feature type="domain" description="Isopropylmalate dehydrogenase-like" evidence="19">
    <location>
        <begin position="6"/>
        <end position="319"/>
    </location>
</feature>
<sequence length="481" mass="54323">MRDIVPVTIAYGDGIGPEIMEAVIYVLKEAAVPIRLETIEIGESLYKKCYTYGISEDAWSQIFRTKALLKGPVTIPQGLEYKSLNITLKKNLELYANVKSYVSYLVNTADVVIIRENKLYADIEYQHTADTYESIELISRSNSEKIIRFAFEYALKYNRKKISCFNNAIKFTDKIFHSIFNEIASQYHDIKVDYISNLTGSLNKFDIIISNLYDDIISDIAVEKVSKCIASSADIGKDYAVFEAMHGSAPSISGQDIANPSGLLNATIMMLVHLGLTKYASKIENALKKTIEDGIHTADIYNPNVSSKKVGTKEFVQAIVQNLRHIPEKLKVAKYHSFNVDHNNFKTAIKSIQQKKLLGVDIFFDSHDIVDYRQITKQLTEKISSLSSLHSMHLVAILAKGLKLWPNSNVKEMFSDHWCCRFMIQTDIDTNTKTKLTTQNILNLLNDLVATINNSKDNKLEFIKAENLYLFNSTAGFSVAK</sequence>
<dbReference type="GO" id="GO:0004450">
    <property type="term" value="F:isocitrate dehydrogenase (NADP+) activity"/>
    <property type="evidence" value="ECO:0007669"/>
    <property type="project" value="UniProtKB-EC"/>
</dbReference>
<keyword evidence="8" id="KW-0816">Tricarboxylic acid cycle</keyword>
<keyword evidence="7" id="KW-0329">Glyoxylate bypass</keyword>
<evidence type="ECO:0000256" key="16">
    <source>
        <dbReference type="ARBA" id="ARBA00029990"/>
    </source>
</evidence>
<keyword evidence="9" id="KW-0479">Metal-binding</keyword>
<reference evidence="20 21" key="1">
    <citation type="submission" date="2015-02" db="EMBL/GenBank/DDBJ databases">
        <title>Genome Sequencing of Rickettsiales.</title>
        <authorList>
            <person name="Daugherty S.C."/>
            <person name="Su Q."/>
            <person name="Abolude K."/>
            <person name="Beier-Sexton M."/>
            <person name="Carlyon J.A."/>
            <person name="Carter R."/>
            <person name="Day N.P."/>
            <person name="Dumler S.J."/>
            <person name="Dyachenko V."/>
            <person name="Godinez A."/>
            <person name="Kurtti T.J."/>
            <person name="Lichay M."/>
            <person name="Mullins K.E."/>
            <person name="Ott S."/>
            <person name="Pappas-Brown V."/>
            <person name="Paris D.H."/>
            <person name="Patel P."/>
            <person name="Richards A.L."/>
            <person name="Sadzewicz L."/>
            <person name="Sears K."/>
            <person name="Seidman D."/>
            <person name="Sengamalay N."/>
            <person name="Stenos J."/>
            <person name="Tallon L.J."/>
            <person name="Vincent G."/>
            <person name="Fraser C.M."/>
            <person name="Munderloh U."/>
            <person name="Dunning-Hotopp J.C."/>
        </authorList>
    </citation>
    <scope>NUCLEOTIDE SEQUENCE [LARGE SCALE GENOMIC DNA]</scope>
    <source>
        <strain evidence="20 21">Fuller</strain>
    </source>
</reference>
<dbReference type="InterPro" id="IPR040978">
    <property type="entry name" value="Isocitrate_DH_TT1725_C"/>
</dbReference>
<evidence type="ECO:0000256" key="11">
    <source>
        <dbReference type="ARBA" id="ARBA00022857"/>
    </source>
</evidence>
<evidence type="ECO:0000256" key="12">
    <source>
        <dbReference type="ARBA" id="ARBA00023002"/>
    </source>
</evidence>
<protein>
    <recommendedName>
        <fullName evidence="6">Isocitrate dehydrogenase [NADP]</fullName>
        <ecNumber evidence="5">1.1.1.42</ecNumber>
    </recommendedName>
    <alternativeName>
        <fullName evidence="15">IDP</fullName>
    </alternativeName>
    <alternativeName>
        <fullName evidence="16">NADP(+)-specific ICDH</fullName>
    </alternativeName>
    <alternativeName>
        <fullName evidence="17">Oxalosuccinate decarboxylase</fullName>
    </alternativeName>
</protein>
<comment type="catalytic activity">
    <reaction evidence="14">
        <text>D-threo-isocitrate + NADP(+) = 2-oxoglutarate + CO2 + NADPH</text>
        <dbReference type="Rhea" id="RHEA:19629"/>
        <dbReference type="ChEBI" id="CHEBI:15562"/>
        <dbReference type="ChEBI" id="CHEBI:16526"/>
        <dbReference type="ChEBI" id="CHEBI:16810"/>
        <dbReference type="ChEBI" id="CHEBI:57783"/>
        <dbReference type="ChEBI" id="CHEBI:58349"/>
        <dbReference type="EC" id="1.1.1.42"/>
    </reaction>
</comment>
<dbReference type="Gene3D" id="3.30.70.1570">
    <property type="match status" value="1"/>
</dbReference>
<comment type="cofactor">
    <cofactor evidence="1">
        <name>Mn(2+)</name>
        <dbReference type="ChEBI" id="CHEBI:29035"/>
    </cofactor>
</comment>
<dbReference type="EC" id="1.1.1.42" evidence="5"/>
<dbReference type="EMBL" id="LANP01000016">
    <property type="protein sequence ID" value="KJV55856.1"/>
    <property type="molecule type" value="Genomic_DNA"/>
</dbReference>
<dbReference type="PATRIC" id="fig|1359168.3.peg.300"/>
<comment type="function">
    <text evidence="18">Catalyzes the oxidative decarboxylation of isocitrate to 2-oxoglutarate and carbon dioxide with the concomitant reduction of NADP(+).</text>
</comment>
<dbReference type="GO" id="GO:0006097">
    <property type="term" value="P:glyoxylate cycle"/>
    <property type="evidence" value="ECO:0007669"/>
    <property type="project" value="UniProtKB-KW"/>
</dbReference>
<keyword evidence="11" id="KW-0521">NADP</keyword>
<dbReference type="GO" id="GO:0006102">
    <property type="term" value="P:isocitrate metabolic process"/>
    <property type="evidence" value="ECO:0007669"/>
    <property type="project" value="TreeGrafter"/>
</dbReference>
<evidence type="ECO:0000256" key="15">
    <source>
        <dbReference type="ARBA" id="ARBA00029765"/>
    </source>
</evidence>
<dbReference type="PANTHER" id="PTHR11835">
    <property type="entry name" value="DECARBOXYLATING DEHYDROGENASES-ISOCITRATE, ISOPROPYLMALATE, TARTRATE"/>
    <property type="match status" value="1"/>
</dbReference>
<evidence type="ECO:0000256" key="17">
    <source>
        <dbReference type="ARBA" id="ARBA00031098"/>
    </source>
</evidence>
<dbReference type="STRING" id="1359168.OCHUTO_0686"/>
<comment type="caution">
    <text evidence="20">The sequence shown here is derived from an EMBL/GenBank/DDBJ whole genome shotgun (WGS) entry which is preliminary data.</text>
</comment>
<evidence type="ECO:0000256" key="6">
    <source>
        <dbReference type="ARBA" id="ARBA00019562"/>
    </source>
</evidence>
<dbReference type="SMART" id="SM01329">
    <property type="entry name" value="Iso_dh"/>
    <property type="match status" value="1"/>
</dbReference>
<dbReference type="RefSeq" id="WP_045797342.1">
    <property type="nucleotide sequence ID" value="NZ_LANP01000016.1"/>
</dbReference>